<gene>
    <name evidence="2" type="ORF">POCTA_138.1.T0410145</name>
</gene>
<evidence type="ECO:0000313" key="3">
    <source>
        <dbReference type="Proteomes" id="UP000683925"/>
    </source>
</evidence>
<evidence type="ECO:0000313" key="2">
    <source>
        <dbReference type="EMBL" id="CAD8162239.1"/>
    </source>
</evidence>
<organism evidence="2 3">
    <name type="scientific">Paramecium octaurelia</name>
    <dbReference type="NCBI Taxonomy" id="43137"/>
    <lineage>
        <taxon>Eukaryota</taxon>
        <taxon>Sar</taxon>
        <taxon>Alveolata</taxon>
        <taxon>Ciliophora</taxon>
        <taxon>Intramacronucleata</taxon>
        <taxon>Oligohymenophorea</taxon>
        <taxon>Peniculida</taxon>
        <taxon>Parameciidae</taxon>
        <taxon>Paramecium</taxon>
    </lineage>
</organism>
<sequence>MLESKSDQIVESCLKHPTPDGLDQFKFKIEEWLYKQKQNKALFICEEEGNDIQCLISYWMKGLNKDIVIPYFVEHENQNYQYAIFYVLSRLKTIFNISQKVEIEGEKLKQFFQYWLEFYSREIQNQVFSDSKCVYKRLILIFQGIDRFRDQNGEVRASYWLPRVLPENVKLIVTGKTESKAYEQYCNQGGTIIQIDQNKDEFLERLYSKDRLYKLYTKIPQHLADQAYFCKSFELTLTNNNEDFQDVIKESISQMENIKSEGDFFCILIKSFLKYFSETHYISILTVLTFVFKGVSLDEIVQICNCEKEHITFVYEFFSIFLMEKQQIYCIFSISFKNALIQCLPSNKQLYHQFITTMEHSQNSIRKLEELIYQYTRTKRYFKLKEVLINVENFLMLCSPNHKFELCHLWETLEQNGYDLVMEYNKAIENFQALYKPTNEGLFYIMLQICRFLREFSNFENDHTPPYKHPELRGQSIEFDEIGLYNELKQLKMIAKKKTKQMNEDYFPQQQGNIETLNMDIKANRDFFMNYYISQFDQNLVQEYINTKQEYILDKIITNTRNQQNYYYKRWIWVQFPWLALTQKNNYSKLMDYYNTNNIPMSEELQISQKAIKLALIAKQTKQMKDHNSTKLPSINSSIRLRQFSPLDTTRNTNILKTRADSEHNKTERSLSKKISLPSLQKIQFQKKLDQIIYQNQVLKNRLKDYTTIKQNMYPDELNGETQKTLEINKFLSEEQKKQQENLSVVQLEMKRMNIVWKLCQQNQDYNEDRAQQLVKHSKNLDKLIAEQIAIIRELGEKVQSIKQKSKIETKKVQQEKKQLQQQLEASRRLTYFQNIPPSPGIISNIENSYFLDTNKKHLNLQQINAVHSNTEVSNSGNEIKIKFVRLKSEKVEDNILKQLNCDAHTQDLLNQLTDLGIDNPYHNPKWIEFCDKVLKNQELQLEIQNRQTKLLELKNHKAELQIYKKILSRQVVSKNSIQFNQHYSSFQRDDVIRSNDFKMLQLKELKQHQAVIKFYNNNLYNLLSTTQKLTSNNIHHMGNVLSKMT</sequence>
<proteinExistence type="predicted"/>
<dbReference type="EMBL" id="CAJJDP010000041">
    <property type="protein sequence ID" value="CAD8162239.1"/>
    <property type="molecule type" value="Genomic_DNA"/>
</dbReference>
<comment type="caution">
    <text evidence="2">The sequence shown here is derived from an EMBL/GenBank/DDBJ whole genome shotgun (WGS) entry which is preliminary data.</text>
</comment>
<accession>A0A8S1UEQ7</accession>
<keyword evidence="1" id="KW-0175">Coiled coil</keyword>
<dbReference type="Proteomes" id="UP000683925">
    <property type="component" value="Unassembled WGS sequence"/>
</dbReference>
<dbReference type="AlphaFoldDB" id="A0A8S1UEQ7"/>
<name>A0A8S1UEQ7_PAROT</name>
<evidence type="ECO:0000256" key="1">
    <source>
        <dbReference type="SAM" id="Coils"/>
    </source>
</evidence>
<keyword evidence="3" id="KW-1185">Reference proteome</keyword>
<dbReference type="OMA" id="NFENDHT"/>
<protein>
    <submittedName>
        <fullName evidence="2">Uncharacterized protein</fullName>
    </submittedName>
</protein>
<dbReference type="OrthoDB" id="292926at2759"/>
<feature type="coiled-coil region" evidence="1">
    <location>
        <begin position="803"/>
        <end position="830"/>
    </location>
</feature>
<reference evidence="2" key="1">
    <citation type="submission" date="2021-01" db="EMBL/GenBank/DDBJ databases">
        <authorList>
            <consortium name="Genoscope - CEA"/>
            <person name="William W."/>
        </authorList>
    </citation>
    <scope>NUCLEOTIDE SEQUENCE</scope>
</reference>